<evidence type="ECO:0000313" key="6">
    <source>
        <dbReference type="EMBL" id="MBM6736526.1"/>
    </source>
</evidence>
<keyword evidence="3" id="KW-0378">Hydrolase</keyword>
<dbReference type="PIRSF" id="PIRSF016557">
    <property type="entry name" value="Caps_synth_CpsB"/>
    <property type="match status" value="1"/>
</dbReference>
<dbReference type="Proteomes" id="UP000716906">
    <property type="component" value="Unassembled WGS sequence"/>
</dbReference>
<gene>
    <name evidence="6" type="ORF">H7U36_00180</name>
</gene>
<sequence>MTGLYDIHCHLLPGVDDGAETEKESEGMLAMEYNQGVRHIFLTPHYRRGMFETKQEKLDVLIQQICEMAHRIGPDLTVYPGCEFYADDRLLDTLEEHRKFFLGGSDHALIEFGAGTSQVELRETLCGVLSYGWTPVLAHAERYDCVTKDFTFLEELSDLGVLISVNAGSVLGQNGISAKKFCRSLIKYDLLDLIGSDAHGLRRRKPDLGACAAYLTKKYGSNYMRRIMIDHPQKIMEGR</sequence>
<evidence type="ECO:0000256" key="3">
    <source>
        <dbReference type="ARBA" id="ARBA00022801"/>
    </source>
</evidence>
<dbReference type="InterPro" id="IPR016195">
    <property type="entry name" value="Pol/histidinol_Pase-like"/>
</dbReference>
<evidence type="ECO:0000256" key="5">
    <source>
        <dbReference type="ARBA" id="ARBA00051722"/>
    </source>
</evidence>
<evidence type="ECO:0000256" key="2">
    <source>
        <dbReference type="ARBA" id="ARBA00013064"/>
    </source>
</evidence>
<organism evidence="6 7">
    <name type="scientific">Faecalicatena fissicatena</name>
    <dbReference type="NCBI Taxonomy" id="290055"/>
    <lineage>
        <taxon>Bacteria</taxon>
        <taxon>Bacillati</taxon>
        <taxon>Bacillota</taxon>
        <taxon>Clostridia</taxon>
        <taxon>Lachnospirales</taxon>
        <taxon>Lachnospiraceae</taxon>
        <taxon>Faecalicatena</taxon>
    </lineage>
</organism>
<dbReference type="PANTHER" id="PTHR39181">
    <property type="entry name" value="TYROSINE-PROTEIN PHOSPHATASE YWQE"/>
    <property type="match status" value="1"/>
</dbReference>
<reference evidence="6 7" key="1">
    <citation type="journal article" date="2021" name="Sci. Rep.">
        <title>The distribution of antibiotic resistance genes in chicken gut microbiota commensals.</title>
        <authorList>
            <person name="Juricova H."/>
            <person name="Matiasovicova J."/>
            <person name="Kubasova T."/>
            <person name="Cejkova D."/>
            <person name="Rychlik I."/>
        </authorList>
    </citation>
    <scope>NUCLEOTIDE SEQUENCE [LARGE SCALE GENOMIC DNA]</scope>
    <source>
        <strain evidence="6 7">An773</strain>
    </source>
</reference>
<dbReference type="Gene3D" id="3.20.20.140">
    <property type="entry name" value="Metal-dependent hydrolases"/>
    <property type="match status" value="1"/>
</dbReference>
<comment type="catalytic activity">
    <reaction evidence="5">
        <text>O-phospho-L-tyrosyl-[protein] + H2O = L-tyrosyl-[protein] + phosphate</text>
        <dbReference type="Rhea" id="RHEA:10684"/>
        <dbReference type="Rhea" id="RHEA-COMP:10136"/>
        <dbReference type="Rhea" id="RHEA-COMP:20101"/>
        <dbReference type="ChEBI" id="CHEBI:15377"/>
        <dbReference type="ChEBI" id="CHEBI:43474"/>
        <dbReference type="ChEBI" id="CHEBI:46858"/>
        <dbReference type="ChEBI" id="CHEBI:61978"/>
        <dbReference type="EC" id="3.1.3.48"/>
    </reaction>
</comment>
<evidence type="ECO:0000256" key="1">
    <source>
        <dbReference type="ARBA" id="ARBA00005750"/>
    </source>
</evidence>
<keyword evidence="4" id="KW-0904">Protein phosphatase</keyword>
<name>A0ABS2E4H4_9FIRM</name>
<accession>A0ABS2E4H4</accession>
<evidence type="ECO:0000256" key="4">
    <source>
        <dbReference type="ARBA" id="ARBA00022912"/>
    </source>
</evidence>
<dbReference type="EMBL" id="JACLYY010000001">
    <property type="protein sequence ID" value="MBM6736526.1"/>
    <property type="molecule type" value="Genomic_DNA"/>
</dbReference>
<comment type="caution">
    <text evidence="6">The sequence shown here is derived from an EMBL/GenBank/DDBJ whole genome shotgun (WGS) entry which is preliminary data.</text>
</comment>
<keyword evidence="7" id="KW-1185">Reference proteome</keyword>
<dbReference type="SUPFAM" id="SSF89550">
    <property type="entry name" value="PHP domain-like"/>
    <property type="match status" value="1"/>
</dbReference>
<evidence type="ECO:0000313" key="7">
    <source>
        <dbReference type="Proteomes" id="UP000716906"/>
    </source>
</evidence>
<proteinExistence type="inferred from homology"/>
<dbReference type="InterPro" id="IPR016667">
    <property type="entry name" value="Caps_polysacc_synth_CpsB/CapC"/>
</dbReference>
<dbReference type="RefSeq" id="WP_033124822.1">
    <property type="nucleotide sequence ID" value="NZ_JACLYY010000001.1"/>
</dbReference>
<protein>
    <recommendedName>
        <fullName evidence="2">protein-tyrosine-phosphatase</fullName>
        <ecNumber evidence="2">3.1.3.48</ecNumber>
    </recommendedName>
</protein>
<dbReference type="Pfam" id="PF19567">
    <property type="entry name" value="CpsB_CapC"/>
    <property type="match status" value="1"/>
</dbReference>
<dbReference type="PANTHER" id="PTHR39181:SF1">
    <property type="entry name" value="TYROSINE-PROTEIN PHOSPHATASE YWQE"/>
    <property type="match status" value="1"/>
</dbReference>
<dbReference type="EC" id="3.1.3.48" evidence="2"/>
<comment type="similarity">
    <text evidence="1">Belongs to the metallo-dependent hydrolases superfamily. CpsB/CapC family.</text>
</comment>